<reference evidence="1 2" key="1">
    <citation type="journal article" date="2021" name="Nat. Plants">
        <title>The Taxus genome provides insights into paclitaxel biosynthesis.</title>
        <authorList>
            <person name="Xiong X."/>
            <person name="Gou J."/>
            <person name="Liao Q."/>
            <person name="Li Y."/>
            <person name="Zhou Q."/>
            <person name="Bi G."/>
            <person name="Li C."/>
            <person name="Du R."/>
            <person name="Wang X."/>
            <person name="Sun T."/>
            <person name="Guo L."/>
            <person name="Liang H."/>
            <person name="Lu P."/>
            <person name="Wu Y."/>
            <person name="Zhang Z."/>
            <person name="Ro D.K."/>
            <person name="Shang Y."/>
            <person name="Huang S."/>
            <person name="Yan J."/>
        </authorList>
    </citation>
    <scope>NUCLEOTIDE SEQUENCE [LARGE SCALE GENOMIC DNA]</scope>
    <source>
        <strain evidence="1">Ta-2019</strain>
    </source>
</reference>
<proteinExistence type="predicted"/>
<dbReference type="EMBL" id="JAHRHJ020000006">
    <property type="protein sequence ID" value="KAH9311057.1"/>
    <property type="molecule type" value="Genomic_DNA"/>
</dbReference>
<dbReference type="PANTHER" id="PTHR31676:SF160">
    <property type="entry name" value="OS01G0652700 PROTEIN"/>
    <property type="match status" value="1"/>
</dbReference>
<dbReference type="Gene3D" id="2.30.240.10">
    <property type="entry name" value="At5g01610-like"/>
    <property type="match status" value="1"/>
</dbReference>
<accession>A0AA38FUD0</accession>
<comment type="caution">
    <text evidence="1">The sequence shown here is derived from an EMBL/GenBank/DDBJ whole genome shotgun (WGS) entry which is preliminary data.</text>
</comment>
<protein>
    <submittedName>
        <fullName evidence="1">Uncharacterized protein</fullName>
    </submittedName>
</protein>
<dbReference type="AlphaFoldDB" id="A0AA38FUD0"/>
<dbReference type="InterPro" id="IPR007493">
    <property type="entry name" value="DUF538"/>
</dbReference>
<feature type="non-terminal residue" evidence="1">
    <location>
        <position position="1"/>
    </location>
</feature>
<dbReference type="InterPro" id="IPR036758">
    <property type="entry name" value="At5g01610-like"/>
</dbReference>
<sequence length="151" mass="16747">SGGSMPLAHINCDNLEVKKEKISTVVLGEGALDKAIEVVESYDLPGGLLPLKDVYEAGINEDTGEVWTKQKAEVKHHFKKADKNVIYSPNISCKMEKKKMKEVKGVKARDMLLLVLVNEIYVDDNNAPKIHFKSIGGLSRAFPAEYYARGE</sequence>
<dbReference type="SUPFAM" id="SSF141562">
    <property type="entry name" value="At5g01610-like"/>
    <property type="match status" value="1"/>
</dbReference>
<dbReference type="PANTHER" id="PTHR31676">
    <property type="entry name" value="T31J12.3 PROTEIN-RELATED"/>
    <property type="match status" value="1"/>
</dbReference>
<dbReference type="Pfam" id="PF04398">
    <property type="entry name" value="DUF538"/>
    <property type="match status" value="1"/>
</dbReference>
<organism evidence="1 2">
    <name type="scientific">Taxus chinensis</name>
    <name type="common">Chinese yew</name>
    <name type="synonym">Taxus wallichiana var. chinensis</name>
    <dbReference type="NCBI Taxonomy" id="29808"/>
    <lineage>
        <taxon>Eukaryota</taxon>
        <taxon>Viridiplantae</taxon>
        <taxon>Streptophyta</taxon>
        <taxon>Embryophyta</taxon>
        <taxon>Tracheophyta</taxon>
        <taxon>Spermatophyta</taxon>
        <taxon>Pinopsida</taxon>
        <taxon>Pinidae</taxon>
        <taxon>Conifers II</taxon>
        <taxon>Cupressales</taxon>
        <taxon>Taxaceae</taxon>
        <taxon>Taxus</taxon>
    </lineage>
</organism>
<keyword evidence="2" id="KW-1185">Reference proteome</keyword>
<evidence type="ECO:0000313" key="1">
    <source>
        <dbReference type="EMBL" id="KAH9311057.1"/>
    </source>
</evidence>
<dbReference type="OMA" id="ARDMMIW"/>
<gene>
    <name evidence="1" type="ORF">KI387_026092</name>
</gene>
<dbReference type="Proteomes" id="UP000824469">
    <property type="component" value="Unassembled WGS sequence"/>
</dbReference>
<name>A0AA38FUD0_TAXCH</name>
<evidence type="ECO:0000313" key="2">
    <source>
        <dbReference type="Proteomes" id="UP000824469"/>
    </source>
</evidence>